<evidence type="ECO:0000256" key="11">
    <source>
        <dbReference type="SAM" id="SignalP"/>
    </source>
</evidence>
<evidence type="ECO:0008006" key="16">
    <source>
        <dbReference type="Google" id="ProtNLM"/>
    </source>
</evidence>
<dbReference type="Pfam" id="PF08488">
    <property type="entry name" value="WAK"/>
    <property type="match status" value="1"/>
</dbReference>
<keyword evidence="5 11" id="KW-0732">Signal</keyword>
<dbReference type="Proteomes" id="UP001642260">
    <property type="component" value="Unassembled WGS sequence"/>
</dbReference>
<evidence type="ECO:0000256" key="7">
    <source>
        <dbReference type="ARBA" id="ARBA00022989"/>
    </source>
</evidence>
<dbReference type="InterPro" id="IPR025287">
    <property type="entry name" value="WAK_GUB"/>
</dbReference>
<keyword evidence="6" id="KW-0418">Kinase</keyword>
<keyword evidence="4" id="KW-0812">Transmembrane</keyword>
<name>A0ABC8LP21_ERUVS</name>
<protein>
    <recommendedName>
        <fullName evidence="16">Wall-associated receptor kinase galacturonan-binding domain-containing protein</fullName>
    </recommendedName>
</protein>
<keyword evidence="3" id="KW-0808">Transferase</keyword>
<feature type="signal peptide" evidence="11">
    <location>
        <begin position="1"/>
        <end position="27"/>
    </location>
</feature>
<dbReference type="AlphaFoldDB" id="A0ABC8LP21"/>
<evidence type="ECO:0000256" key="2">
    <source>
        <dbReference type="ARBA" id="ARBA00022527"/>
    </source>
</evidence>
<dbReference type="GO" id="GO:0004674">
    <property type="term" value="F:protein serine/threonine kinase activity"/>
    <property type="evidence" value="ECO:0007669"/>
    <property type="project" value="UniProtKB-KW"/>
</dbReference>
<dbReference type="GO" id="GO:0016020">
    <property type="term" value="C:membrane"/>
    <property type="evidence" value="ECO:0007669"/>
    <property type="project" value="UniProtKB-SubCell"/>
</dbReference>
<evidence type="ECO:0000256" key="10">
    <source>
        <dbReference type="ARBA" id="ARBA00023180"/>
    </source>
</evidence>
<dbReference type="PANTHER" id="PTHR33491">
    <property type="entry name" value="OSJNBA0016N04.9 PROTEIN"/>
    <property type="match status" value="1"/>
</dbReference>
<evidence type="ECO:0000256" key="8">
    <source>
        <dbReference type="ARBA" id="ARBA00023136"/>
    </source>
</evidence>
<evidence type="ECO:0000259" key="12">
    <source>
        <dbReference type="Pfam" id="PF08488"/>
    </source>
</evidence>
<evidence type="ECO:0000256" key="5">
    <source>
        <dbReference type="ARBA" id="ARBA00022729"/>
    </source>
</evidence>
<keyword evidence="15" id="KW-1185">Reference proteome</keyword>
<evidence type="ECO:0000259" key="13">
    <source>
        <dbReference type="Pfam" id="PF13947"/>
    </source>
</evidence>
<keyword evidence="8" id="KW-0472">Membrane</keyword>
<gene>
    <name evidence="14" type="ORF">ERUC_LOCUS38006</name>
</gene>
<evidence type="ECO:0000256" key="1">
    <source>
        <dbReference type="ARBA" id="ARBA00004479"/>
    </source>
</evidence>
<evidence type="ECO:0000313" key="15">
    <source>
        <dbReference type="Proteomes" id="UP001642260"/>
    </source>
</evidence>
<keyword evidence="9" id="KW-1015">Disulfide bond</keyword>
<feature type="domain" description="Wall-associated receptor kinase" evidence="12">
    <location>
        <begin position="195"/>
        <end position="259"/>
    </location>
</feature>
<comment type="caution">
    <text evidence="14">The sequence shown here is derived from an EMBL/GenBank/DDBJ whole genome shotgun (WGS) entry which is preliminary data.</text>
</comment>
<keyword evidence="10" id="KW-0325">Glycoprotein</keyword>
<keyword evidence="2" id="KW-0723">Serine/threonine-protein kinase</keyword>
<reference evidence="14 15" key="1">
    <citation type="submission" date="2022-03" db="EMBL/GenBank/DDBJ databases">
        <authorList>
            <person name="Macdonald S."/>
            <person name="Ahmed S."/>
            <person name="Newling K."/>
        </authorList>
    </citation>
    <scope>NUCLEOTIDE SEQUENCE [LARGE SCALE GENOMIC DNA]</scope>
</reference>
<dbReference type="Pfam" id="PF13947">
    <property type="entry name" value="GUB_WAK_bind"/>
    <property type="match status" value="1"/>
</dbReference>
<dbReference type="EMBL" id="CAKOAT010665154">
    <property type="protein sequence ID" value="CAH8385523.1"/>
    <property type="molecule type" value="Genomic_DNA"/>
</dbReference>
<evidence type="ECO:0000256" key="9">
    <source>
        <dbReference type="ARBA" id="ARBA00023157"/>
    </source>
</evidence>
<sequence length="261" mass="28804">MRCYNNYSTSFLLSIMLMLLLASSVATLSSFCQTESCGSIKIPYPFGVQEGCYVNEWYKIECRNGTFPFLFKMGLEVVKIYFLNEREGFYSSSSYGSIRIKSSITSIGCSRDGKNSGSVLNLTDSPFFIDNGNSLVAVGCNGKASLTNIEPIKVGCELNCTASKERLPSKSIPFFDDDWCSSNPFCTKNKGEEERRCDGNGCCEETVEGFQDQRVIGVSVESVDQGNSTLGNCRVAFLTDEVYTLSNATKPEKFFSRGYGC</sequence>
<comment type="subcellular location">
    <subcellularLocation>
        <location evidence="1">Membrane</location>
        <topology evidence="1">Single-pass type I membrane protein</topology>
    </subcellularLocation>
</comment>
<organism evidence="14 15">
    <name type="scientific">Eruca vesicaria subsp. sativa</name>
    <name type="common">Garden rocket</name>
    <name type="synonym">Eruca sativa</name>
    <dbReference type="NCBI Taxonomy" id="29727"/>
    <lineage>
        <taxon>Eukaryota</taxon>
        <taxon>Viridiplantae</taxon>
        <taxon>Streptophyta</taxon>
        <taxon>Embryophyta</taxon>
        <taxon>Tracheophyta</taxon>
        <taxon>Spermatophyta</taxon>
        <taxon>Magnoliopsida</taxon>
        <taxon>eudicotyledons</taxon>
        <taxon>Gunneridae</taxon>
        <taxon>Pentapetalae</taxon>
        <taxon>rosids</taxon>
        <taxon>malvids</taxon>
        <taxon>Brassicales</taxon>
        <taxon>Brassicaceae</taxon>
        <taxon>Brassiceae</taxon>
        <taxon>Eruca</taxon>
    </lineage>
</organism>
<proteinExistence type="predicted"/>
<feature type="domain" description="Wall-associated receptor kinase galacturonan-binding" evidence="13">
    <location>
        <begin position="32"/>
        <end position="80"/>
    </location>
</feature>
<evidence type="ECO:0000256" key="6">
    <source>
        <dbReference type="ARBA" id="ARBA00022777"/>
    </source>
</evidence>
<dbReference type="InterPro" id="IPR013695">
    <property type="entry name" value="WAK"/>
</dbReference>
<accession>A0ABC8LP21</accession>
<feature type="chain" id="PRO_5044771226" description="Wall-associated receptor kinase galacturonan-binding domain-containing protein" evidence="11">
    <location>
        <begin position="28"/>
        <end position="261"/>
    </location>
</feature>
<evidence type="ECO:0000256" key="3">
    <source>
        <dbReference type="ARBA" id="ARBA00022679"/>
    </source>
</evidence>
<evidence type="ECO:0000313" key="14">
    <source>
        <dbReference type="EMBL" id="CAH8385523.1"/>
    </source>
</evidence>
<keyword evidence="7" id="KW-1133">Transmembrane helix</keyword>
<evidence type="ECO:0000256" key="4">
    <source>
        <dbReference type="ARBA" id="ARBA00022692"/>
    </source>
</evidence>